<name>A0ABU6MHQ8_9BACI</name>
<dbReference type="PANTHER" id="PTHR34352">
    <property type="entry name" value="PROTEIN YHFA"/>
    <property type="match status" value="1"/>
</dbReference>
<dbReference type="EMBL" id="JARMAB010000018">
    <property type="protein sequence ID" value="MED1203932.1"/>
    <property type="molecule type" value="Genomic_DNA"/>
</dbReference>
<evidence type="ECO:0000313" key="2">
    <source>
        <dbReference type="EMBL" id="MED1203932.1"/>
    </source>
</evidence>
<dbReference type="Gene3D" id="3.30.300.20">
    <property type="match status" value="1"/>
</dbReference>
<dbReference type="InterPro" id="IPR003718">
    <property type="entry name" value="OsmC/Ohr_fam"/>
</dbReference>
<dbReference type="RefSeq" id="WP_066265209.1">
    <property type="nucleotide sequence ID" value="NZ_JARMAB010000018.1"/>
</dbReference>
<gene>
    <name evidence="2" type="ORF">P4T90_12800</name>
</gene>
<dbReference type="InterPro" id="IPR015946">
    <property type="entry name" value="KH_dom-like_a/b"/>
</dbReference>
<comment type="caution">
    <text evidence="2">The sequence shown here is derived from an EMBL/GenBank/DDBJ whole genome shotgun (WGS) entry which is preliminary data.</text>
</comment>
<evidence type="ECO:0000256" key="1">
    <source>
        <dbReference type="SAM" id="Phobius"/>
    </source>
</evidence>
<proteinExistence type="predicted"/>
<evidence type="ECO:0000313" key="3">
    <source>
        <dbReference type="Proteomes" id="UP001341444"/>
    </source>
</evidence>
<dbReference type="PANTHER" id="PTHR34352:SF1">
    <property type="entry name" value="PROTEIN YHFA"/>
    <property type="match status" value="1"/>
</dbReference>
<sequence>MKFQMQEVGFNIDLEYGNLSVSGNSDYGFRPFQLLIASIAGCSGGVLRAILEKKRINYKDIEIDAEVEREEQEPKRIKKIALTFTISGEDLNEEILEKSVKVAMKNCSMAQSVKDSIEIIEQIKIKPSQC</sequence>
<keyword evidence="1" id="KW-1133">Transmembrane helix</keyword>
<dbReference type="InterPro" id="IPR036102">
    <property type="entry name" value="OsmC/Ohrsf"/>
</dbReference>
<dbReference type="Pfam" id="PF02566">
    <property type="entry name" value="OsmC"/>
    <property type="match status" value="1"/>
</dbReference>
<accession>A0ABU6MHQ8</accession>
<organism evidence="2 3">
    <name type="scientific">Heyndrickxia acidicola</name>
    <dbReference type="NCBI Taxonomy" id="209389"/>
    <lineage>
        <taxon>Bacteria</taxon>
        <taxon>Bacillati</taxon>
        <taxon>Bacillota</taxon>
        <taxon>Bacilli</taxon>
        <taxon>Bacillales</taxon>
        <taxon>Bacillaceae</taxon>
        <taxon>Heyndrickxia</taxon>
    </lineage>
</organism>
<feature type="transmembrane region" description="Helical" evidence="1">
    <location>
        <begin position="32"/>
        <end position="51"/>
    </location>
</feature>
<keyword evidence="3" id="KW-1185">Reference proteome</keyword>
<dbReference type="Proteomes" id="UP001341444">
    <property type="component" value="Unassembled WGS sequence"/>
</dbReference>
<keyword evidence="1" id="KW-0472">Membrane</keyword>
<protein>
    <submittedName>
        <fullName evidence="2">OsmC family protein</fullName>
    </submittedName>
</protein>
<reference evidence="2 3" key="1">
    <citation type="submission" date="2023-03" db="EMBL/GenBank/DDBJ databases">
        <title>Bacillus Genome Sequencing.</title>
        <authorList>
            <person name="Dunlap C."/>
        </authorList>
    </citation>
    <scope>NUCLEOTIDE SEQUENCE [LARGE SCALE GENOMIC DNA]</scope>
    <source>
        <strain evidence="2 3">B-23453</strain>
    </source>
</reference>
<keyword evidence="1" id="KW-0812">Transmembrane</keyword>
<dbReference type="SUPFAM" id="SSF82784">
    <property type="entry name" value="OsmC-like"/>
    <property type="match status" value="1"/>
</dbReference>